<feature type="domain" description="Aminotransferase-like plant mobile" evidence="2">
    <location>
        <begin position="55"/>
        <end position="189"/>
    </location>
</feature>
<dbReference type="KEGG" id="nta:107777011"/>
<keyword evidence="1" id="KW-0472">Membrane</keyword>
<dbReference type="PaxDb" id="4097-A0A1S3YJP7"/>
<keyword evidence="1" id="KW-0812">Transmembrane</keyword>
<protein>
    <submittedName>
        <fullName evidence="3">Serine/threonine-protein phosphatase 7 long form homolog</fullName>
    </submittedName>
</protein>
<dbReference type="Pfam" id="PF10536">
    <property type="entry name" value="PMD"/>
    <property type="match status" value="1"/>
</dbReference>
<gene>
    <name evidence="3" type="primary">LOC107777011</name>
</gene>
<dbReference type="OrthoDB" id="1716420at2759"/>
<dbReference type="RefSeq" id="XP_016452459.1">
    <property type="nucleotide sequence ID" value="XM_016596973.1"/>
</dbReference>
<dbReference type="OMA" id="WARERFL"/>
<dbReference type="InterPro" id="IPR019557">
    <property type="entry name" value="AminoTfrase-like_pln_mobile"/>
</dbReference>
<sequence>MTGVQYLDMLHQLTSFWPQDKNILAGTSPFPLTTIREYLEILHPDIDGDTPNYHVHRYTRLLLLLMFGGVLFPNTSVNLVILIFFHHLERLDDLPQYSWGVAVLAYLYMQMCRESIGTQRDIAGLLSPLHVWARERFLQMQPPLPPLSPDVPPPFLPLARRWVLQRGYTREYEARHNLSLCRDILDLLEGAQTPKYKMKQPNWAIWQGLAQP</sequence>
<evidence type="ECO:0000256" key="1">
    <source>
        <dbReference type="SAM" id="Phobius"/>
    </source>
</evidence>
<evidence type="ECO:0000313" key="3">
    <source>
        <dbReference type="RefSeq" id="XP_016452459.1"/>
    </source>
</evidence>
<dbReference type="PANTHER" id="PTHR46033">
    <property type="entry name" value="PROTEIN MAIN-LIKE 2"/>
    <property type="match status" value="1"/>
</dbReference>
<evidence type="ECO:0000259" key="2">
    <source>
        <dbReference type="Pfam" id="PF10536"/>
    </source>
</evidence>
<reference evidence="3" key="1">
    <citation type="submission" date="2025-08" db="UniProtKB">
        <authorList>
            <consortium name="RefSeq"/>
        </authorList>
    </citation>
    <scope>IDENTIFICATION</scope>
</reference>
<name>A0A1S3YJP7_TOBAC</name>
<proteinExistence type="predicted"/>
<feature type="transmembrane region" description="Helical" evidence="1">
    <location>
        <begin position="61"/>
        <end position="88"/>
    </location>
</feature>
<keyword evidence="1" id="KW-1133">Transmembrane helix</keyword>
<dbReference type="InterPro" id="IPR044824">
    <property type="entry name" value="MAIN-like"/>
</dbReference>
<organism evidence="3">
    <name type="scientific">Nicotiana tabacum</name>
    <name type="common">Common tobacco</name>
    <dbReference type="NCBI Taxonomy" id="4097"/>
    <lineage>
        <taxon>Eukaryota</taxon>
        <taxon>Viridiplantae</taxon>
        <taxon>Streptophyta</taxon>
        <taxon>Embryophyta</taxon>
        <taxon>Tracheophyta</taxon>
        <taxon>Spermatophyta</taxon>
        <taxon>Magnoliopsida</taxon>
        <taxon>eudicotyledons</taxon>
        <taxon>Gunneridae</taxon>
        <taxon>Pentapetalae</taxon>
        <taxon>asterids</taxon>
        <taxon>lamiids</taxon>
        <taxon>Solanales</taxon>
        <taxon>Solanaceae</taxon>
        <taxon>Nicotianoideae</taxon>
        <taxon>Nicotianeae</taxon>
        <taxon>Nicotiana</taxon>
    </lineage>
</organism>
<dbReference type="GO" id="GO:0010073">
    <property type="term" value="P:meristem maintenance"/>
    <property type="evidence" value="ECO:0007669"/>
    <property type="project" value="InterPro"/>
</dbReference>
<accession>A0A1S3YJP7</accession>
<dbReference type="PANTHER" id="PTHR46033:SF8">
    <property type="entry name" value="PROTEIN MAINTENANCE OF MERISTEMS-LIKE"/>
    <property type="match status" value="1"/>
</dbReference>
<dbReference type="AlphaFoldDB" id="A0A1S3YJP7"/>